<dbReference type="Proteomes" id="UP000527143">
    <property type="component" value="Unassembled WGS sequence"/>
</dbReference>
<dbReference type="RefSeq" id="WP_184091402.1">
    <property type="nucleotide sequence ID" value="NZ_JACIJF010000022.1"/>
</dbReference>
<feature type="domain" description="Glycoside hydrolase family 2 catalytic" evidence="7">
    <location>
        <begin position="341"/>
        <end position="526"/>
    </location>
</feature>
<accession>A0A840YSK9</accession>
<feature type="domain" description="DUF4982" evidence="9">
    <location>
        <begin position="636"/>
        <end position="693"/>
    </location>
</feature>
<dbReference type="InterPro" id="IPR006104">
    <property type="entry name" value="Glyco_hydro_2_N"/>
</dbReference>
<evidence type="ECO:0000313" key="12">
    <source>
        <dbReference type="Proteomes" id="UP000527143"/>
    </source>
</evidence>
<dbReference type="NCBIfam" id="NF041462">
    <property type="entry name" value="GalA"/>
    <property type="match status" value="1"/>
</dbReference>
<dbReference type="InterPro" id="IPR006103">
    <property type="entry name" value="Glyco_hydro_2_cat"/>
</dbReference>
<keyword evidence="5" id="KW-0732">Signal</keyword>
<feature type="chain" id="PRO_5032623116" evidence="5">
    <location>
        <begin position="22"/>
        <end position="968"/>
    </location>
</feature>
<dbReference type="PROSITE" id="PS51257">
    <property type="entry name" value="PROKAR_LIPOPROTEIN"/>
    <property type="match status" value="1"/>
</dbReference>
<dbReference type="InterPro" id="IPR040605">
    <property type="entry name" value="Glyco_hydro2_dom5"/>
</dbReference>
<dbReference type="Pfam" id="PF16355">
    <property type="entry name" value="DUF4982"/>
    <property type="match status" value="1"/>
</dbReference>
<dbReference type="InterPro" id="IPR006101">
    <property type="entry name" value="Glyco_hydro_2"/>
</dbReference>
<organism evidence="11 12">
    <name type="scientific">Sphingomonas xinjiangensis</name>
    <dbReference type="NCBI Taxonomy" id="643568"/>
    <lineage>
        <taxon>Bacteria</taxon>
        <taxon>Pseudomonadati</taxon>
        <taxon>Pseudomonadota</taxon>
        <taxon>Alphaproteobacteria</taxon>
        <taxon>Sphingomonadales</taxon>
        <taxon>Sphingomonadaceae</taxon>
        <taxon>Sphingomonas</taxon>
    </lineage>
</organism>
<dbReference type="PANTHER" id="PTHR42732:SF1">
    <property type="entry name" value="BETA-MANNOSIDASE"/>
    <property type="match status" value="1"/>
</dbReference>
<dbReference type="Pfam" id="PF02837">
    <property type="entry name" value="Glyco_hydro_2_N"/>
    <property type="match status" value="1"/>
</dbReference>
<sequence>MKRICFPLIVLLATSCPGAEAVRAQDAPAAASEKGGGRERTNIDADWRFALGHAHDPARDFGYSTAPFFFAKAGYGDGPASPKFDDRAWRRVDVPHDWGVEVPFSSKAEANHGSRAIGPGFPENNIGWYRKTLTIPESDRGRRIAVEFDGIFRNGVIWFNGHYLGREHSGYSSSRFDLTDYINYDGPNTLVVRVDTSTFEGWFYEGAGIYRHVWLTKTDPLHIPQWGTYVTTTLQGADAEVTARATIRNEDVRARQFTVRQEVIGPDARSLATTQGAAQQLAPGASIDHSTVLPLKGAQLWSLDTPVMHQLVTTVLEGGAVRDRYVTPFGVRTIRWDPNTGFWLNGRHVKLKGTNNHQDHAGIGAALPDEMQVYRLERLKAMGSNAYRASHNPPTPELLDAADRLGMLVIDEHRMMGTAPELRDQLDRMVLRDRNHPSVILWSVGNEEWAIEGKEVGARLTKLMQARVRELDPTRPSTVATASNDTSGTATTTEIAGLNYIAQHNADAYHQARPDVPVVITEEGQTTTTRGIYFDDRDASHLAAYDRPPRPVESSSIEQAWRAIAQRPWMGGMFVWTGFDYRGETTPFGWPAISSQFGMLDTTGLFKDTAWYLKSQWTEAPMAHIVGHWNWPDRTGQPIPIWIYANADEAELLLNGRSRGRQKMPAYGHSEWQVPYAPGVLTARAYRSGKLVASDRVETTQAPQALKLSVERPGLPSAARDVAVVTVSAVDAKGRTVPVAADKVTFELKGAGRIMGVGNGDPSSHEPDQFLDKVAVDSVTGWEMADLDAGSAASGLPPLASLQWRDPFRWYPPGAGPATPQGFVLRARWEPSTETGATRRTLFLPRLSPGQRVFVGGVDVTAAMAPNGSGVAAALPTSTIQKSGTQDIVIVVPQGGEAALGALQDVGANGKNVAYIQSVSPAEPWSRSLFNGHAQVIVRFGSGSARPARLVATAPGLKPASVSLVPAR</sequence>
<dbReference type="InterPro" id="IPR051913">
    <property type="entry name" value="GH2_Domain-Containing"/>
</dbReference>
<protein>
    <submittedName>
        <fullName evidence="11">Beta-galactosidase</fullName>
        <ecNumber evidence="11">3.2.1.23</ecNumber>
    </submittedName>
</protein>
<dbReference type="PROSITE" id="PS00608">
    <property type="entry name" value="GLYCOSYL_HYDROL_F2_2"/>
    <property type="match status" value="1"/>
</dbReference>
<dbReference type="InterPro" id="IPR006102">
    <property type="entry name" value="Ig-like_GH2"/>
</dbReference>
<dbReference type="InterPro" id="IPR032311">
    <property type="entry name" value="DUF4982"/>
</dbReference>
<gene>
    <name evidence="11" type="ORF">FHT02_003939</name>
</gene>
<evidence type="ECO:0000256" key="1">
    <source>
        <dbReference type="ARBA" id="ARBA00007401"/>
    </source>
</evidence>
<feature type="domain" description="Glycosyl hydrolases family 2 sugar binding" evidence="8">
    <location>
        <begin position="123"/>
        <end position="218"/>
    </location>
</feature>
<name>A0A840YSK9_9SPHN</name>
<evidence type="ECO:0000313" key="11">
    <source>
        <dbReference type="EMBL" id="MBB5712679.1"/>
    </source>
</evidence>
<evidence type="ECO:0000256" key="3">
    <source>
        <dbReference type="ARBA" id="ARBA00023295"/>
    </source>
</evidence>
<evidence type="ECO:0000259" key="9">
    <source>
        <dbReference type="Pfam" id="PF16355"/>
    </source>
</evidence>
<evidence type="ECO:0000259" key="6">
    <source>
        <dbReference type="Pfam" id="PF00703"/>
    </source>
</evidence>
<evidence type="ECO:0000256" key="5">
    <source>
        <dbReference type="SAM" id="SignalP"/>
    </source>
</evidence>
<dbReference type="Gene3D" id="3.20.20.80">
    <property type="entry name" value="Glycosidases"/>
    <property type="match status" value="1"/>
</dbReference>
<dbReference type="Pfam" id="PF00703">
    <property type="entry name" value="Glyco_hydro_2"/>
    <property type="match status" value="1"/>
</dbReference>
<dbReference type="Gene3D" id="2.60.40.10">
    <property type="entry name" value="Immunoglobulins"/>
    <property type="match status" value="3"/>
</dbReference>
<dbReference type="InterPro" id="IPR008979">
    <property type="entry name" value="Galactose-bd-like_sf"/>
</dbReference>
<dbReference type="InterPro" id="IPR023232">
    <property type="entry name" value="Glyco_hydro_2_AS"/>
</dbReference>
<dbReference type="Pfam" id="PF18565">
    <property type="entry name" value="Glyco_hydro2_C5"/>
    <property type="match status" value="1"/>
</dbReference>
<proteinExistence type="inferred from homology"/>
<keyword evidence="12" id="KW-1185">Reference proteome</keyword>
<dbReference type="InterPro" id="IPR036156">
    <property type="entry name" value="Beta-gal/glucu_dom_sf"/>
</dbReference>
<reference evidence="11 12" key="1">
    <citation type="submission" date="2020-08" db="EMBL/GenBank/DDBJ databases">
        <title>Genomic Encyclopedia of Type Strains, Phase IV (KMG-IV): sequencing the most valuable type-strain genomes for metagenomic binning, comparative biology and taxonomic classification.</title>
        <authorList>
            <person name="Goeker M."/>
        </authorList>
    </citation>
    <scope>NUCLEOTIDE SEQUENCE [LARGE SCALE GENOMIC DNA]</scope>
    <source>
        <strain evidence="11 12">DSM 26736</strain>
    </source>
</reference>
<evidence type="ECO:0000259" key="7">
    <source>
        <dbReference type="Pfam" id="PF02836"/>
    </source>
</evidence>
<feature type="compositionally biased region" description="Polar residues" evidence="4">
    <location>
        <begin position="475"/>
        <end position="490"/>
    </location>
</feature>
<dbReference type="InterPro" id="IPR017853">
    <property type="entry name" value="GH"/>
</dbReference>
<evidence type="ECO:0000256" key="4">
    <source>
        <dbReference type="SAM" id="MobiDB-lite"/>
    </source>
</evidence>
<comment type="similarity">
    <text evidence="1">Belongs to the glycosyl hydrolase 2 family.</text>
</comment>
<feature type="region of interest" description="Disordered" evidence="4">
    <location>
        <begin position="471"/>
        <end position="490"/>
    </location>
</feature>
<feature type="signal peptide" evidence="5">
    <location>
        <begin position="1"/>
        <end position="21"/>
    </location>
</feature>
<dbReference type="EMBL" id="JACIJF010000022">
    <property type="protein sequence ID" value="MBB5712679.1"/>
    <property type="molecule type" value="Genomic_DNA"/>
</dbReference>
<dbReference type="InterPro" id="IPR013783">
    <property type="entry name" value="Ig-like_fold"/>
</dbReference>
<dbReference type="Gene3D" id="2.60.120.260">
    <property type="entry name" value="Galactose-binding domain-like"/>
    <property type="match status" value="1"/>
</dbReference>
<evidence type="ECO:0000259" key="10">
    <source>
        <dbReference type="Pfam" id="PF18565"/>
    </source>
</evidence>
<dbReference type="EC" id="3.2.1.23" evidence="11"/>
<feature type="domain" description="Glycoside hydrolase family 2 immunoglobulin-like beta-sandwich" evidence="6">
    <location>
        <begin position="228"/>
        <end position="332"/>
    </location>
</feature>
<dbReference type="GO" id="GO:0004565">
    <property type="term" value="F:beta-galactosidase activity"/>
    <property type="evidence" value="ECO:0007669"/>
    <property type="project" value="UniProtKB-EC"/>
</dbReference>
<dbReference type="PRINTS" id="PR00132">
    <property type="entry name" value="GLHYDRLASE2"/>
</dbReference>
<evidence type="ECO:0000256" key="2">
    <source>
        <dbReference type="ARBA" id="ARBA00022801"/>
    </source>
</evidence>
<dbReference type="GO" id="GO:0005975">
    <property type="term" value="P:carbohydrate metabolic process"/>
    <property type="evidence" value="ECO:0007669"/>
    <property type="project" value="InterPro"/>
</dbReference>
<feature type="domain" description="Glycoside hydrolase family 2" evidence="10">
    <location>
        <begin position="706"/>
        <end position="770"/>
    </location>
</feature>
<dbReference type="PANTHER" id="PTHR42732">
    <property type="entry name" value="BETA-GALACTOSIDASE"/>
    <property type="match status" value="1"/>
</dbReference>
<evidence type="ECO:0000259" key="8">
    <source>
        <dbReference type="Pfam" id="PF02837"/>
    </source>
</evidence>
<dbReference type="AlphaFoldDB" id="A0A840YSK9"/>
<keyword evidence="3 11" id="KW-0326">Glycosidase</keyword>
<dbReference type="Pfam" id="PF02836">
    <property type="entry name" value="Glyco_hydro_2_C"/>
    <property type="match status" value="1"/>
</dbReference>
<comment type="caution">
    <text evidence="11">The sequence shown here is derived from an EMBL/GenBank/DDBJ whole genome shotgun (WGS) entry which is preliminary data.</text>
</comment>
<dbReference type="SUPFAM" id="SSF49785">
    <property type="entry name" value="Galactose-binding domain-like"/>
    <property type="match status" value="1"/>
</dbReference>
<dbReference type="SUPFAM" id="SSF49303">
    <property type="entry name" value="beta-Galactosidase/glucuronidase domain"/>
    <property type="match status" value="1"/>
</dbReference>
<dbReference type="SUPFAM" id="SSF51445">
    <property type="entry name" value="(Trans)glycosidases"/>
    <property type="match status" value="1"/>
</dbReference>
<dbReference type="InterPro" id="IPR048230">
    <property type="entry name" value="GalA-like"/>
</dbReference>
<keyword evidence="2 11" id="KW-0378">Hydrolase</keyword>